<evidence type="ECO:0000256" key="6">
    <source>
        <dbReference type="ARBA" id="ARBA00023242"/>
    </source>
</evidence>
<dbReference type="Pfam" id="PF14379">
    <property type="entry name" value="Myb_CC_LHEQLE"/>
    <property type="match status" value="1"/>
</dbReference>
<dbReference type="Proteomes" id="UP000694251">
    <property type="component" value="Chromosome 8"/>
</dbReference>
<comment type="similarity">
    <text evidence="2">Belongs to the MYB-CC family.</text>
</comment>
<dbReference type="NCBIfam" id="TIGR01557">
    <property type="entry name" value="myb_SHAQKYF"/>
    <property type="match status" value="1"/>
</dbReference>
<evidence type="ECO:0000256" key="7">
    <source>
        <dbReference type="SAM" id="MobiDB-lite"/>
    </source>
</evidence>
<dbReference type="GO" id="GO:0005634">
    <property type="term" value="C:nucleus"/>
    <property type="evidence" value="ECO:0007669"/>
    <property type="project" value="UniProtKB-SubCell"/>
</dbReference>
<keyword evidence="6" id="KW-0539">Nucleus</keyword>
<feature type="compositionally biased region" description="Acidic residues" evidence="7">
    <location>
        <begin position="1"/>
        <end position="10"/>
    </location>
</feature>
<dbReference type="GO" id="GO:0003700">
    <property type="term" value="F:DNA-binding transcription factor activity"/>
    <property type="evidence" value="ECO:0007669"/>
    <property type="project" value="InterPro"/>
</dbReference>
<keyword evidence="10" id="KW-1185">Reference proteome</keyword>
<evidence type="ECO:0000256" key="5">
    <source>
        <dbReference type="ARBA" id="ARBA00023163"/>
    </source>
</evidence>
<comment type="subcellular location">
    <subcellularLocation>
        <location evidence="1">Nucleus</location>
    </subcellularLocation>
</comment>
<proteinExistence type="inferred from homology"/>
<protein>
    <submittedName>
        <fullName evidence="9">Homeobox-like domain superfamily</fullName>
    </submittedName>
</protein>
<dbReference type="InterPro" id="IPR001005">
    <property type="entry name" value="SANT/Myb"/>
</dbReference>
<organism evidence="9 10">
    <name type="scientific">Arabidopsis suecica</name>
    <name type="common">Swedish thale-cress</name>
    <name type="synonym">Cardaminopsis suecica</name>
    <dbReference type="NCBI Taxonomy" id="45249"/>
    <lineage>
        <taxon>Eukaryota</taxon>
        <taxon>Viridiplantae</taxon>
        <taxon>Streptophyta</taxon>
        <taxon>Embryophyta</taxon>
        <taxon>Tracheophyta</taxon>
        <taxon>Spermatophyta</taxon>
        <taxon>Magnoliopsida</taxon>
        <taxon>eudicotyledons</taxon>
        <taxon>Gunneridae</taxon>
        <taxon>Pentapetalae</taxon>
        <taxon>rosids</taxon>
        <taxon>malvids</taxon>
        <taxon>Brassicales</taxon>
        <taxon>Brassicaceae</taxon>
        <taxon>Camelineae</taxon>
        <taxon>Arabidopsis</taxon>
    </lineage>
</organism>
<dbReference type="FunFam" id="1.10.10.60:FF:000002">
    <property type="entry name" value="Myb family transcription factor"/>
    <property type="match status" value="1"/>
</dbReference>
<dbReference type="PROSITE" id="PS51294">
    <property type="entry name" value="HTH_MYB"/>
    <property type="match status" value="1"/>
</dbReference>
<feature type="region of interest" description="Disordered" evidence="7">
    <location>
        <begin position="366"/>
        <end position="404"/>
    </location>
</feature>
<feature type="compositionally biased region" description="Polar residues" evidence="7">
    <location>
        <begin position="45"/>
        <end position="56"/>
    </location>
</feature>
<evidence type="ECO:0000313" key="9">
    <source>
        <dbReference type="EMBL" id="KAG7584517.1"/>
    </source>
</evidence>
<gene>
    <name evidence="9" type="ORF">ISN44_As08g039660</name>
</gene>
<accession>A0A8T2BB17</accession>
<reference evidence="9 10" key="1">
    <citation type="submission" date="2020-12" db="EMBL/GenBank/DDBJ databases">
        <title>Concerted genomic and epigenomic changes stabilize Arabidopsis allopolyploids.</title>
        <authorList>
            <person name="Chen Z."/>
        </authorList>
    </citation>
    <scope>NUCLEOTIDE SEQUENCE [LARGE SCALE GENOMIC DNA]</scope>
    <source>
        <strain evidence="9">As9502</strain>
        <tissue evidence="9">Leaf</tissue>
    </source>
</reference>
<dbReference type="GO" id="GO:0003677">
    <property type="term" value="F:DNA binding"/>
    <property type="evidence" value="ECO:0007669"/>
    <property type="project" value="UniProtKB-KW"/>
</dbReference>
<evidence type="ECO:0000256" key="3">
    <source>
        <dbReference type="ARBA" id="ARBA00023015"/>
    </source>
</evidence>
<dbReference type="InterPro" id="IPR046955">
    <property type="entry name" value="PHR1-like"/>
</dbReference>
<dbReference type="InterPro" id="IPR025756">
    <property type="entry name" value="Myb_CC_LHEQLE"/>
</dbReference>
<dbReference type="AlphaFoldDB" id="A0A8T2BB17"/>
<name>A0A8T2BB17_ARASU</name>
<comment type="caution">
    <text evidence="9">The sequence shown here is derived from an EMBL/GenBank/DDBJ whole genome shotgun (WGS) entry which is preliminary data.</text>
</comment>
<keyword evidence="9" id="KW-0371">Homeobox</keyword>
<sequence>MIPNDDDDANSLENRLLRSIPNDDDDDANSMENSLLRSIPRELSHTSSLIPSSPNPSEAAEMSFNSEHIQVMENPYHLLSDNGGAVGHIFSSDLHNPFVEPGFNIASPTSFVPETSDWIPSPLPDIFDFPSGSPNQIMDNGVIDEIHKQSDLPVWDDHLITDEDSLMSTVLEDLLLDTNFNSASKVQDLSTQSQIQQPQVVLQQPSPYAEMRPLVRTVSSNSNNNNNNNNNAAAAAAKGRMRWTPELHEVFVDAVNQLGGSNKATPKGVLKHMKVEGLTIYHVKSHLQKYRSAKYTPEPSEGLPETKLTPLEQITSDDRRRGIDVTEALRIQMELQKNLHEQLEIQRTMQLRIEEQGKALLMMFEKQNMGFGKQEQEDRTSAKTPENGSEESDSPRPKRPRNKE</sequence>
<dbReference type="OrthoDB" id="551907at2759"/>
<feature type="domain" description="HTH myb-type" evidence="8">
    <location>
        <begin position="242"/>
        <end position="295"/>
    </location>
</feature>
<dbReference type="PANTHER" id="PTHR31499:SF80">
    <property type="entry name" value="HTH MYB-TYPE DOMAIN-CONTAINING PROTEIN"/>
    <property type="match status" value="1"/>
</dbReference>
<evidence type="ECO:0000259" key="8">
    <source>
        <dbReference type="PROSITE" id="PS51294"/>
    </source>
</evidence>
<evidence type="ECO:0000313" key="10">
    <source>
        <dbReference type="Proteomes" id="UP000694251"/>
    </source>
</evidence>
<keyword evidence="3" id="KW-0805">Transcription regulation</keyword>
<dbReference type="InterPro" id="IPR006447">
    <property type="entry name" value="Myb_dom_plants"/>
</dbReference>
<keyword evidence="5" id="KW-0804">Transcription</keyword>
<evidence type="ECO:0000256" key="4">
    <source>
        <dbReference type="ARBA" id="ARBA00023054"/>
    </source>
</evidence>
<dbReference type="EMBL" id="JAEFBJ010000008">
    <property type="protein sequence ID" value="KAG7584517.1"/>
    <property type="molecule type" value="Genomic_DNA"/>
</dbReference>
<evidence type="ECO:0000256" key="2">
    <source>
        <dbReference type="ARBA" id="ARBA00006783"/>
    </source>
</evidence>
<keyword evidence="4" id="KW-0175">Coiled coil</keyword>
<keyword evidence="9" id="KW-0238">DNA-binding</keyword>
<dbReference type="Pfam" id="PF00249">
    <property type="entry name" value="Myb_DNA-binding"/>
    <property type="match status" value="1"/>
</dbReference>
<dbReference type="InterPro" id="IPR017930">
    <property type="entry name" value="Myb_dom"/>
</dbReference>
<feature type="region of interest" description="Disordered" evidence="7">
    <location>
        <begin position="1"/>
        <end position="61"/>
    </location>
</feature>
<dbReference type="PANTHER" id="PTHR31499">
    <property type="entry name" value="MYB FAMILY TRANSCRIPTION FACTOR PHL11"/>
    <property type="match status" value="1"/>
</dbReference>
<evidence type="ECO:0000256" key="1">
    <source>
        <dbReference type="ARBA" id="ARBA00004123"/>
    </source>
</evidence>